<dbReference type="Proteomes" id="UP001487740">
    <property type="component" value="Unassembled WGS sequence"/>
</dbReference>
<dbReference type="InterPro" id="IPR052192">
    <property type="entry name" value="Insect_Ionotropic_Sensory_Rcpt"/>
</dbReference>
<evidence type="ECO:0000256" key="5">
    <source>
        <dbReference type="ARBA" id="ARBA00022692"/>
    </source>
</evidence>
<evidence type="ECO:0000256" key="9">
    <source>
        <dbReference type="ARBA" id="ARBA00023136"/>
    </source>
</evidence>
<dbReference type="AlphaFoldDB" id="A0AAW0TSE3"/>
<comment type="subcellular location">
    <subcellularLocation>
        <location evidence="1">Cell membrane</location>
        <topology evidence="1">Multi-pass membrane protein</topology>
    </subcellularLocation>
</comment>
<evidence type="ECO:0000256" key="11">
    <source>
        <dbReference type="ARBA" id="ARBA00023180"/>
    </source>
</evidence>
<evidence type="ECO:0000256" key="4">
    <source>
        <dbReference type="ARBA" id="ARBA00022475"/>
    </source>
</evidence>
<dbReference type="FunFam" id="3.40.190.10:FF:000078">
    <property type="entry name" value="glutamate receptor ionotropic, NMDA 3B"/>
    <property type="match status" value="1"/>
</dbReference>
<protein>
    <submittedName>
        <fullName evidence="16">Uncharacterized protein</fullName>
    </submittedName>
</protein>
<dbReference type="GO" id="GO:0043226">
    <property type="term" value="C:organelle"/>
    <property type="evidence" value="ECO:0007669"/>
    <property type="project" value="UniProtKB-ARBA"/>
</dbReference>
<evidence type="ECO:0000259" key="15">
    <source>
        <dbReference type="SMART" id="SM00918"/>
    </source>
</evidence>
<organism evidence="16 17">
    <name type="scientific">Scylla paramamosain</name>
    <name type="common">Mud crab</name>
    <dbReference type="NCBI Taxonomy" id="85552"/>
    <lineage>
        <taxon>Eukaryota</taxon>
        <taxon>Metazoa</taxon>
        <taxon>Ecdysozoa</taxon>
        <taxon>Arthropoda</taxon>
        <taxon>Crustacea</taxon>
        <taxon>Multicrustacea</taxon>
        <taxon>Malacostraca</taxon>
        <taxon>Eumalacostraca</taxon>
        <taxon>Eucarida</taxon>
        <taxon>Decapoda</taxon>
        <taxon>Pleocyemata</taxon>
        <taxon>Brachyura</taxon>
        <taxon>Eubrachyura</taxon>
        <taxon>Portunoidea</taxon>
        <taxon>Portunidae</taxon>
        <taxon>Portuninae</taxon>
        <taxon>Scylla</taxon>
    </lineage>
</organism>
<keyword evidence="8" id="KW-0406">Ion transport</keyword>
<keyword evidence="13" id="KW-0407">Ion channel</keyword>
<evidence type="ECO:0000256" key="6">
    <source>
        <dbReference type="ARBA" id="ARBA00022989"/>
    </source>
</evidence>
<dbReference type="SMART" id="SM00918">
    <property type="entry name" value="Lig_chan-Glu_bd"/>
    <property type="match status" value="1"/>
</dbReference>
<keyword evidence="6" id="KW-1133">Transmembrane helix</keyword>
<evidence type="ECO:0000256" key="3">
    <source>
        <dbReference type="ARBA" id="ARBA00022448"/>
    </source>
</evidence>
<dbReference type="Gene3D" id="1.10.287.70">
    <property type="match status" value="1"/>
</dbReference>
<keyword evidence="11" id="KW-0325">Glycoprotein</keyword>
<proteinExistence type="inferred from homology"/>
<evidence type="ECO:0000256" key="1">
    <source>
        <dbReference type="ARBA" id="ARBA00004651"/>
    </source>
</evidence>
<evidence type="ECO:0000313" key="16">
    <source>
        <dbReference type="EMBL" id="KAK8390679.1"/>
    </source>
</evidence>
<evidence type="ECO:0000256" key="7">
    <source>
        <dbReference type="ARBA" id="ARBA00023054"/>
    </source>
</evidence>
<feature type="domain" description="Ionotropic glutamate receptor C-terminal" evidence="14">
    <location>
        <begin position="202"/>
        <end position="547"/>
    </location>
</feature>
<keyword evidence="3" id="KW-0813">Transport</keyword>
<dbReference type="Pfam" id="PF00060">
    <property type="entry name" value="Lig_chan"/>
    <property type="match status" value="1"/>
</dbReference>
<evidence type="ECO:0000259" key="14">
    <source>
        <dbReference type="SMART" id="SM00079"/>
    </source>
</evidence>
<dbReference type="InterPro" id="IPR001320">
    <property type="entry name" value="Iontro_rcpt_C"/>
</dbReference>
<reference evidence="16 17" key="1">
    <citation type="submission" date="2023-03" db="EMBL/GenBank/DDBJ databases">
        <title>High-quality genome of Scylla paramamosain provides insights in environmental adaptation.</title>
        <authorList>
            <person name="Zhang L."/>
        </authorList>
    </citation>
    <scope>NUCLEOTIDE SEQUENCE [LARGE SCALE GENOMIC DNA]</scope>
    <source>
        <strain evidence="16">LZ_2023a</strain>
        <tissue evidence="16">Muscle</tissue>
    </source>
</reference>
<evidence type="ECO:0000256" key="8">
    <source>
        <dbReference type="ARBA" id="ARBA00023065"/>
    </source>
</evidence>
<dbReference type="GO" id="GO:0005886">
    <property type="term" value="C:plasma membrane"/>
    <property type="evidence" value="ECO:0007669"/>
    <property type="project" value="UniProtKB-SubCell"/>
</dbReference>
<dbReference type="EMBL" id="JARAKH010000025">
    <property type="protein sequence ID" value="KAK8390679.1"/>
    <property type="molecule type" value="Genomic_DNA"/>
</dbReference>
<dbReference type="Pfam" id="PF10613">
    <property type="entry name" value="Lig_chan-Glu_bd"/>
    <property type="match status" value="1"/>
</dbReference>
<name>A0AAW0TSE3_SCYPA</name>
<keyword evidence="9" id="KW-0472">Membrane</keyword>
<dbReference type="SUPFAM" id="SSF53850">
    <property type="entry name" value="Periplasmic binding protein-like II"/>
    <property type="match status" value="1"/>
</dbReference>
<evidence type="ECO:0000256" key="12">
    <source>
        <dbReference type="ARBA" id="ARBA00023286"/>
    </source>
</evidence>
<gene>
    <name evidence="16" type="ORF">O3P69_010409</name>
</gene>
<evidence type="ECO:0000256" key="10">
    <source>
        <dbReference type="ARBA" id="ARBA00023170"/>
    </source>
</evidence>
<comment type="caution">
    <text evidence="16">The sequence shown here is derived from an EMBL/GenBank/DDBJ whole genome shotgun (WGS) entry which is preliminary data.</text>
</comment>
<sequence length="656" mass="71939">MVVDYVQFYKHRDVYVLEPGDEGGETWATDTFLSLTSLGDTFVGVVPLASPPATPGWPRHAIDPLMVALLPSPRHAVILGRVFPLAPRRCSWLLLLPDPDITTWLLPLTLPLDTRVTVATLPPEDSTTPLWQVYQVTPAMEKRTLPAGRWIPPTLLDDSHLDAFRKEVPATERVEERRVTYGRMVAVVGDPLLRRTDLTGLRLACTTESPHTILTTHGNGTFSVTGIFGGVVSSLQEITNFTCSCRPSRDGQWGSLKDGRWTGMVGDVVDGVADMAVASLDITPERSVAVDFLLPISHTRYKMVVKRPSNSDLMWGTYIKEFSGHVWAVLGSTAVALMLAMHGTTAIMEQGTERLSLLESFSVVMGALCGQGCSTPPRTAPARLVLLTTLVLHVVVQAHYTSNLASSLAVGPLMPSFSTIWGVLAEPGLSFGLMRETAMVEYLKSSSDQYHQAAYSKLMARDSLMVGTSAEGVSKTLQEKYVYMDTDLFIYSNIDCRHYVLPGSEFRAFTSIAFKKGSPLVPILNSILLKMKGGGLIKKIQMSWVPRPEKCDQNTTSPIRLAAITAPLVGLLLAIILSLCCCSLEHSIIPKVSQRSHGPMSTLGCRDTAKPPKTGHGNSRTWQEVVKNYLNLPKRGGLERETVMPSNRILKYVLRN</sequence>
<dbReference type="SMART" id="SM00079">
    <property type="entry name" value="PBPe"/>
    <property type="match status" value="1"/>
</dbReference>
<keyword evidence="10" id="KW-0675">Receptor</keyword>
<keyword evidence="12" id="KW-1071">Ligand-gated ion channel</keyword>
<keyword evidence="7" id="KW-0175">Coiled coil</keyword>
<keyword evidence="4" id="KW-1003">Cell membrane</keyword>
<feature type="domain" description="Ionotropic glutamate receptor L-glutamate and glycine-binding" evidence="15">
    <location>
        <begin position="210"/>
        <end position="270"/>
    </location>
</feature>
<keyword evidence="5" id="KW-0812">Transmembrane</keyword>
<evidence type="ECO:0000313" key="17">
    <source>
        <dbReference type="Proteomes" id="UP001487740"/>
    </source>
</evidence>
<evidence type="ECO:0000256" key="2">
    <source>
        <dbReference type="ARBA" id="ARBA00008685"/>
    </source>
</evidence>
<dbReference type="GO" id="GO:0050906">
    <property type="term" value="P:detection of stimulus involved in sensory perception"/>
    <property type="evidence" value="ECO:0007669"/>
    <property type="project" value="UniProtKB-ARBA"/>
</dbReference>
<dbReference type="InterPro" id="IPR019594">
    <property type="entry name" value="Glu/Gly-bd"/>
</dbReference>
<comment type="similarity">
    <text evidence="2">Belongs to the glutamate-gated ion channel (TC 1.A.10.1) family.</text>
</comment>
<keyword evidence="17" id="KW-1185">Reference proteome</keyword>
<dbReference type="PANTHER" id="PTHR42643">
    <property type="entry name" value="IONOTROPIC RECEPTOR 20A-RELATED"/>
    <property type="match status" value="1"/>
</dbReference>
<dbReference type="PANTHER" id="PTHR42643:SF24">
    <property type="entry name" value="IONOTROPIC RECEPTOR 60A"/>
    <property type="match status" value="1"/>
</dbReference>
<accession>A0AAW0TSE3</accession>
<evidence type="ECO:0000256" key="13">
    <source>
        <dbReference type="ARBA" id="ARBA00023303"/>
    </source>
</evidence>
<dbReference type="GO" id="GO:0015276">
    <property type="term" value="F:ligand-gated monoatomic ion channel activity"/>
    <property type="evidence" value="ECO:0007669"/>
    <property type="project" value="InterPro"/>
</dbReference>
<dbReference type="Gene3D" id="3.40.190.10">
    <property type="entry name" value="Periplasmic binding protein-like II"/>
    <property type="match status" value="1"/>
</dbReference>